<keyword evidence="1" id="KW-0812">Transmembrane</keyword>
<feature type="transmembrane region" description="Helical" evidence="1">
    <location>
        <begin position="44"/>
        <end position="62"/>
    </location>
</feature>
<feature type="transmembrane region" description="Helical" evidence="1">
    <location>
        <begin position="7"/>
        <end position="32"/>
    </location>
</feature>
<gene>
    <name evidence="2" type="ORF">BMWSH_1553</name>
</gene>
<evidence type="ECO:0000313" key="3">
    <source>
        <dbReference type="Proteomes" id="UP000001283"/>
    </source>
</evidence>
<keyword evidence="1" id="KW-0472">Membrane</keyword>
<organism evidence="2 3">
    <name type="scientific">Priestia megaterium (strain WSH-002)</name>
    <name type="common">Bacillus megaterium</name>
    <dbReference type="NCBI Taxonomy" id="1006007"/>
    <lineage>
        <taxon>Bacteria</taxon>
        <taxon>Bacillati</taxon>
        <taxon>Bacillota</taxon>
        <taxon>Bacilli</taxon>
        <taxon>Bacillales</taxon>
        <taxon>Bacillaceae</taxon>
        <taxon>Priestia</taxon>
    </lineage>
</organism>
<keyword evidence="1" id="KW-1133">Transmembrane helix</keyword>
<accession>A0A8D3WX71</accession>
<protein>
    <submittedName>
        <fullName evidence="2">Uncharacterized protein</fullName>
    </submittedName>
</protein>
<sequence length="181" mass="21391">MGRNFVITLFICVLSILLKIIMLVLNLNGIYVQGTNFSQDTIDLIINTVILLSVTRVIMYKLKDKTLKTFTVICSTFLIVSNFCWWLLIDSDTAYTTFYSPSRNEAFVVKETRHSEVYQLLKFKLLSKKLVDIRGDDGYRMFYEDNYKLEWMNHNKLKIHYLFDPISPNDYKNVTVTYKEY</sequence>
<dbReference type="AlphaFoldDB" id="A0A8D3WX71"/>
<dbReference type="EMBL" id="CP003017">
    <property type="protein sequence ID" value="AEN88435.1"/>
    <property type="molecule type" value="Genomic_DNA"/>
</dbReference>
<dbReference type="KEGG" id="bmh:BMWSH_1553"/>
<name>A0A8D3WX71_PRIMW</name>
<feature type="transmembrane region" description="Helical" evidence="1">
    <location>
        <begin position="69"/>
        <end position="88"/>
    </location>
</feature>
<proteinExistence type="predicted"/>
<reference evidence="2 3" key="1">
    <citation type="journal article" date="2011" name="J. Bacteriol.">
        <title>Complete genome sequence of the industrial strain Bacillus megaterium WSH-002.</title>
        <authorList>
            <person name="Liu L."/>
            <person name="Li Y."/>
            <person name="Zhang J."/>
            <person name="Zou W."/>
            <person name="Zhou Z."/>
            <person name="Liu J."/>
            <person name="Li X."/>
            <person name="Wang L."/>
            <person name="Chen J."/>
        </authorList>
    </citation>
    <scope>NUCLEOTIDE SEQUENCE [LARGE SCALE GENOMIC DNA]</scope>
    <source>
        <strain evidence="2 3">WSH-002</strain>
    </source>
</reference>
<evidence type="ECO:0000256" key="1">
    <source>
        <dbReference type="SAM" id="Phobius"/>
    </source>
</evidence>
<evidence type="ECO:0000313" key="2">
    <source>
        <dbReference type="EMBL" id="AEN88435.1"/>
    </source>
</evidence>
<dbReference type="Proteomes" id="UP000001283">
    <property type="component" value="Chromosome"/>
</dbReference>